<protein>
    <submittedName>
        <fullName evidence="9">Multidrug efflux RND transporter permease subunit</fullName>
    </submittedName>
</protein>
<feature type="transmembrane region" description="Helical" evidence="8">
    <location>
        <begin position="390"/>
        <end position="410"/>
    </location>
</feature>
<evidence type="ECO:0000256" key="6">
    <source>
        <dbReference type="ARBA" id="ARBA00022989"/>
    </source>
</evidence>
<gene>
    <name evidence="9" type="ORF">KBB96_16110</name>
</gene>
<feature type="transmembrane region" description="Helical" evidence="8">
    <location>
        <begin position="463"/>
        <end position="491"/>
    </location>
</feature>
<feature type="transmembrane region" description="Helical" evidence="8">
    <location>
        <begin position="989"/>
        <end position="1015"/>
    </location>
</feature>
<dbReference type="GO" id="GO:0042910">
    <property type="term" value="F:xenobiotic transmembrane transporter activity"/>
    <property type="evidence" value="ECO:0007669"/>
    <property type="project" value="TreeGrafter"/>
</dbReference>
<dbReference type="Proteomes" id="UP000676169">
    <property type="component" value="Chromosome"/>
</dbReference>
<evidence type="ECO:0000313" key="9">
    <source>
        <dbReference type="EMBL" id="QUE50381.1"/>
    </source>
</evidence>
<dbReference type="Gene3D" id="3.30.70.1440">
    <property type="entry name" value="Multidrug efflux transporter AcrB pore domain"/>
    <property type="match status" value="1"/>
</dbReference>
<keyword evidence="4" id="KW-0997">Cell inner membrane</keyword>
<dbReference type="PRINTS" id="PR00702">
    <property type="entry name" value="ACRIFLAVINRP"/>
</dbReference>
<evidence type="ECO:0000256" key="3">
    <source>
        <dbReference type="ARBA" id="ARBA00022475"/>
    </source>
</evidence>
<feature type="transmembrane region" description="Helical" evidence="8">
    <location>
        <begin position="334"/>
        <end position="353"/>
    </location>
</feature>
<keyword evidence="2" id="KW-0813">Transport</keyword>
<dbReference type="AlphaFoldDB" id="A0A975G7V8"/>
<accession>A0A975G7V8</accession>
<keyword evidence="10" id="KW-1185">Reference proteome</keyword>
<feature type="transmembrane region" description="Helical" evidence="8">
    <location>
        <begin position="861"/>
        <end position="878"/>
    </location>
</feature>
<feature type="transmembrane region" description="Helical" evidence="8">
    <location>
        <begin position="956"/>
        <end position="977"/>
    </location>
</feature>
<proteinExistence type="predicted"/>
<sequence length="1040" mass="111343">MKFTEIFIDRPVATTLATVAVALAGALAYFELPVSPLPQVDFPTIGVNASLPGASPETMAATVATPLERTLGRIPGVTEMTSSSSQGSTDITLQFDLSRDINGAANDVQAAINAARSLLPSGMPSMPNYRKRNPADSPIMILSLTSDVYKPGDMYDTASTVIAQKIAQVPGIGQVFVGGSSLPAVRVSLDLPAVERSGLSVDELRGTVSANNVSRPKGYVEEGTRRWQVTASDQLHTAKDYVPMIVGYKEGSAVRLGDVAKVEDSVQDVLNYGTSNGVPSVSLVLFRQPGANILETTAAVRKLLPQLEASLPAAIDLSVTMERTATIKASLNEVQHAMFLSVVLVVLVVWLFLRRARAALVPGVAVPVSLIGTFAVMYACGYSIDNLSLMALTIATGFVVDDAVVVLENIARHIEKGMPAKEAARKGAAEVTSTVISMSLSLVAVFIPILFMGGIVGRLFREFAVVLSASIAVSLVVSLTVTPTMCARLLAHKKGEYQPGRISRGIEWCFTTIQNAYTRTLDVALTHRWLTLLVLMATVALTAWQYVTIPKGFFPQQDTGQMRGNISGDQSISFAAMKEKVIEIAEIIRQDPAIASVNASTGGGGPGGGSRNNGSVYISLKPRDQRQDGALEIIARLRKKTAHIAGATLYLQPNQDIRIGGRSSAASYQYTLQSSDLAELRSWEAKVRQALLGIKTITDVNSDFQDKGGLTRVVVDRDTAARLGVAMRDIDTAMNDAFGQAQISTIYAELNQYKVVFEANRHFSTDAGGLDHIRVKSTDGTLVPLTAFARWESAPAPLTVNHQGQFAAVTFSFNLAPGASFSDATDAVNDAVNRLGIPETVQHNFAGSAGVFADSMSSQPWLIVAALLVIYLTLGVLYESFLHPLTILSTLPSAGVGALLALQLCQMDFDIMGFIGIFLLIGIVKKNAIMMIDFALDAERTRGLDPKQAILEACELRLRPILMTTLAAMLGALPLAIGFGEGSELRRPLGVAIVGGLLLSQLLTLYTTPVVYLFLDNMRHRFLSRRKQPHLDIPAVPSEA</sequence>
<dbReference type="InterPro" id="IPR001036">
    <property type="entry name" value="Acrflvin-R"/>
</dbReference>
<dbReference type="FunFam" id="3.30.70.1430:FF:000001">
    <property type="entry name" value="Efflux pump membrane transporter"/>
    <property type="match status" value="1"/>
</dbReference>
<feature type="transmembrane region" description="Helical" evidence="8">
    <location>
        <begin position="885"/>
        <end position="905"/>
    </location>
</feature>
<keyword evidence="6 8" id="KW-1133">Transmembrane helix</keyword>
<dbReference type="Gene3D" id="3.30.2090.10">
    <property type="entry name" value="Multidrug efflux transporter AcrB TolC docking domain, DN and DC subdomains"/>
    <property type="match status" value="2"/>
</dbReference>
<dbReference type="NCBIfam" id="NF033617">
    <property type="entry name" value="RND_permease_2"/>
    <property type="match status" value="1"/>
</dbReference>
<evidence type="ECO:0000313" key="10">
    <source>
        <dbReference type="Proteomes" id="UP000676169"/>
    </source>
</evidence>
<keyword evidence="7 8" id="KW-0472">Membrane</keyword>
<dbReference type="GO" id="GO:0005886">
    <property type="term" value="C:plasma membrane"/>
    <property type="evidence" value="ECO:0007669"/>
    <property type="project" value="UniProtKB-SubCell"/>
</dbReference>
<keyword evidence="5 8" id="KW-0812">Transmembrane</keyword>
<dbReference type="SUPFAM" id="SSF82714">
    <property type="entry name" value="Multidrug efflux transporter AcrB TolC docking domain, DN and DC subdomains"/>
    <property type="match status" value="2"/>
</dbReference>
<dbReference type="KEGG" id="lamb:KBB96_16110"/>
<dbReference type="SUPFAM" id="SSF82866">
    <property type="entry name" value="Multidrug efflux transporter AcrB transmembrane domain"/>
    <property type="match status" value="2"/>
</dbReference>
<evidence type="ECO:0000256" key="2">
    <source>
        <dbReference type="ARBA" id="ARBA00022448"/>
    </source>
</evidence>
<feature type="transmembrane region" description="Helical" evidence="8">
    <location>
        <begin position="911"/>
        <end position="936"/>
    </location>
</feature>
<dbReference type="PANTHER" id="PTHR32063">
    <property type="match status" value="1"/>
</dbReference>
<evidence type="ECO:0000256" key="5">
    <source>
        <dbReference type="ARBA" id="ARBA00022692"/>
    </source>
</evidence>
<dbReference type="PANTHER" id="PTHR32063:SF34">
    <property type="entry name" value="MULTIDRUG RESISTANCE PROTEIN MDTC"/>
    <property type="match status" value="1"/>
</dbReference>
<evidence type="ECO:0000256" key="4">
    <source>
        <dbReference type="ARBA" id="ARBA00022519"/>
    </source>
</evidence>
<dbReference type="Pfam" id="PF00873">
    <property type="entry name" value="ACR_tran"/>
    <property type="match status" value="1"/>
</dbReference>
<dbReference type="EMBL" id="CP073100">
    <property type="protein sequence ID" value="QUE50381.1"/>
    <property type="molecule type" value="Genomic_DNA"/>
</dbReference>
<dbReference type="FunFam" id="1.20.1640.10:FF:000001">
    <property type="entry name" value="Efflux pump membrane transporter"/>
    <property type="match status" value="1"/>
</dbReference>
<feature type="transmembrane region" description="Helical" evidence="8">
    <location>
        <begin position="431"/>
        <end position="451"/>
    </location>
</feature>
<reference evidence="9" key="1">
    <citation type="submission" date="2021-04" db="EMBL/GenBank/DDBJ databases">
        <title>Luteolibacter sp. 32A isolated from the skin of an Anderson's salamander (Ambystoma andersonii).</title>
        <authorList>
            <person name="Spergser J."/>
            <person name="Busse H.-J."/>
        </authorList>
    </citation>
    <scope>NUCLEOTIDE SEQUENCE</scope>
    <source>
        <strain evidence="9">32A</strain>
    </source>
</reference>
<dbReference type="SUPFAM" id="SSF82693">
    <property type="entry name" value="Multidrug efflux transporter AcrB pore domain, PN1, PN2, PC1 and PC2 subdomains"/>
    <property type="match status" value="4"/>
</dbReference>
<evidence type="ECO:0000256" key="8">
    <source>
        <dbReference type="SAM" id="Phobius"/>
    </source>
</evidence>
<evidence type="ECO:0000256" key="1">
    <source>
        <dbReference type="ARBA" id="ARBA00004429"/>
    </source>
</evidence>
<dbReference type="InterPro" id="IPR027463">
    <property type="entry name" value="AcrB_DN_DC_subdom"/>
</dbReference>
<feature type="transmembrane region" description="Helical" evidence="8">
    <location>
        <begin position="529"/>
        <end position="547"/>
    </location>
</feature>
<dbReference type="Gene3D" id="3.30.70.1430">
    <property type="entry name" value="Multidrug efflux transporter AcrB pore domain"/>
    <property type="match status" value="2"/>
</dbReference>
<dbReference type="Gene3D" id="1.20.1640.10">
    <property type="entry name" value="Multidrug efflux transporter AcrB transmembrane domain"/>
    <property type="match status" value="2"/>
</dbReference>
<organism evidence="9 10">
    <name type="scientific">Luteolibacter ambystomatis</name>
    <dbReference type="NCBI Taxonomy" id="2824561"/>
    <lineage>
        <taxon>Bacteria</taxon>
        <taxon>Pseudomonadati</taxon>
        <taxon>Verrucomicrobiota</taxon>
        <taxon>Verrucomicrobiia</taxon>
        <taxon>Verrucomicrobiales</taxon>
        <taxon>Verrucomicrobiaceae</taxon>
        <taxon>Luteolibacter</taxon>
    </lineage>
</organism>
<comment type="subcellular location">
    <subcellularLocation>
        <location evidence="1">Cell inner membrane</location>
        <topology evidence="1">Multi-pass membrane protein</topology>
    </subcellularLocation>
</comment>
<evidence type="ECO:0000256" key="7">
    <source>
        <dbReference type="ARBA" id="ARBA00023136"/>
    </source>
</evidence>
<keyword evidence="3" id="KW-1003">Cell membrane</keyword>
<feature type="transmembrane region" description="Helical" evidence="8">
    <location>
        <begin position="360"/>
        <end position="384"/>
    </location>
</feature>
<dbReference type="Gene3D" id="3.30.70.1320">
    <property type="entry name" value="Multidrug efflux transporter AcrB pore domain like"/>
    <property type="match status" value="1"/>
</dbReference>
<dbReference type="RefSeq" id="WP_211630521.1">
    <property type="nucleotide sequence ID" value="NZ_CP073100.1"/>
</dbReference>
<name>A0A975G7V8_9BACT</name>